<dbReference type="NCBIfam" id="NF000766">
    <property type="entry name" value="PRK00049.1"/>
    <property type="match status" value="1"/>
</dbReference>
<evidence type="ECO:0000256" key="5">
    <source>
        <dbReference type="ARBA" id="ARBA00023134"/>
    </source>
</evidence>
<dbReference type="Gene3D" id="3.40.50.300">
    <property type="entry name" value="P-loop containing nucleotide triphosphate hydrolases"/>
    <property type="match status" value="1"/>
</dbReference>
<dbReference type="Pfam" id="PF03144">
    <property type="entry name" value="GTP_EFTU_D2"/>
    <property type="match status" value="1"/>
</dbReference>
<dbReference type="GO" id="GO:0005737">
    <property type="term" value="C:cytoplasm"/>
    <property type="evidence" value="ECO:0007669"/>
    <property type="project" value="UniProtKB-SubCell"/>
</dbReference>
<dbReference type="PANTHER" id="PTHR43721">
    <property type="entry name" value="ELONGATION FACTOR TU-RELATED"/>
    <property type="match status" value="1"/>
</dbReference>
<keyword evidence="7" id="KW-0963">Cytoplasm</keyword>
<evidence type="ECO:0000256" key="4">
    <source>
        <dbReference type="ARBA" id="ARBA00022917"/>
    </source>
</evidence>
<dbReference type="EC" id="3.6.5.3" evidence="7"/>
<dbReference type="InterPro" id="IPR027417">
    <property type="entry name" value="P-loop_NTPase"/>
</dbReference>
<keyword evidence="3 7" id="KW-0251">Elongation factor</keyword>
<keyword evidence="7" id="KW-0479">Metal-binding</keyword>
<dbReference type="PRINTS" id="PR00315">
    <property type="entry name" value="ELONGATNFCT"/>
</dbReference>
<dbReference type="AlphaFoldDB" id="A0A2H0W4B9"/>
<dbReference type="PROSITE" id="PS00301">
    <property type="entry name" value="G_TR_1"/>
    <property type="match status" value="1"/>
</dbReference>
<dbReference type="SUPFAM" id="SSF50447">
    <property type="entry name" value="Translation proteins"/>
    <property type="match status" value="1"/>
</dbReference>
<feature type="binding site" evidence="7">
    <location>
        <begin position="137"/>
        <end position="140"/>
    </location>
    <ligand>
        <name>GTP</name>
        <dbReference type="ChEBI" id="CHEBI:37565"/>
    </ligand>
</feature>
<dbReference type="GO" id="GO:0000287">
    <property type="term" value="F:magnesium ion binding"/>
    <property type="evidence" value="ECO:0007669"/>
    <property type="project" value="UniProtKB-UniRule"/>
</dbReference>
<accession>A0A2H0W4B9</accession>
<evidence type="ECO:0000313" key="10">
    <source>
        <dbReference type="Proteomes" id="UP000230935"/>
    </source>
</evidence>
<comment type="similarity">
    <text evidence="1 7">Belongs to the TRAFAC class translation factor GTPase superfamily. Classic translation factor GTPase family. EF-Tu/EF-1A subfamily.</text>
</comment>
<evidence type="ECO:0000313" key="9">
    <source>
        <dbReference type="EMBL" id="PIS05401.1"/>
    </source>
</evidence>
<dbReference type="SUPFAM" id="SSF52540">
    <property type="entry name" value="P-loop containing nucleoside triphosphate hydrolases"/>
    <property type="match status" value="1"/>
</dbReference>
<comment type="subunit">
    <text evidence="7">Monomer.</text>
</comment>
<dbReference type="Pfam" id="PF03143">
    <property type="entry name" value="GTP_EFTU_D3"/>
    <property type="match status" value="1"/>
</dbReference>
<dbReference type="InterPro" id="IPR009000">
    <property type="entry name" value="Transl_B-barrel_sf"/>
</dbReference>
<dbReference type="InterPro" id="IPR000795">
    <property type="entry name" value="T_Tr_GTP-bd_dom"/>
</dbReference>
<dbReference type="CDD" id="cd03707">
    <property type="entry name" value="EFTU_III"/>
    <property type="match status" value="1"/>
</dbReference>
<comment type="caution">
    <text evidence="9">The sequence shown here is derived from an EMBL/GenBank/DDBJ whole genome shotgun (WGS) entry which is preliminary data.</text>
</comment>
<evidence type="ECO:0000256" key="6">
    <source>
        <dbReference type="ARBA" id="ARBA00029554"/>
    </source>
</evidence>
<proteinExistence type="inferred from homology"/>
<dbReference type="NCBIfam" id="TIGR00231">
    <property type="entry name" value="small_GTP"/>
    <property type="match status" value="1"/>
</dbReference>
<dbReference type="PANTHER" id="PTHR43721:SF22">
    <property type="entry name" value="ELONGATION FACTOR TU, MITOCHONDRIAL"/>
    <property type="match status" value="1"/>
</dbReference>
<dbReference type="GO" id="GO:0005525">
    <property type="term" value="F:GTP binding"/>
    <property type="evidence" value="ECO:0007669"/>
    <property type="project" value="UniProtKB-UniRule"/>
</dbReference>
<dbReference type="InterPro" id="IPR009001">
    <property type="entry name" value="Transl_elong_EF1A/Init_IF2_C"/>
</dbReference>
<dbReference type="InterPro" id="IPR033720">
    <property type="entry name" value="EFTU_2"/>
</dbReference>
<feature type="binding site" evidence="7">
    <location>
        <position position="26"/>
    </location>
    <ligand>
        <name>Mg(2+)</name>
        <dbReference type="ChEBI" id="CHEBI:18420"/>
    </ligand>
</feature>
<dbReference type="InterPro" id="IPR050055">
    <property type="entry name" value="EF-Tu_GTPase"/>
</dbReference>
<evidence type="ECO:0000256" key="1">
    <source>
        <dbReference type="ARBA" id="ARBA00007249"/>
    </source>
</evidence>
<comment type="catalytic activity">
    <reaction evidence="7">
        <text>GTP + H2O = GDP + phosphate + H(+)</text>
        <dbReference type="Rhea" id="RHEA:19669"/>
        <dbReference type="ChEBI" id="CHEBI:15377"/>
        <dbReference type="ChEBI" id="CHEBI:15378"/>
        <dbReference type="ChEBI" id="CHEBI:37565"/>
        <dbReference type="ChEBI" id="CHEBI:43474"/>
        <dbReference type="ChEBI" id="CHEBI:58189"/>
        <dbReference type="EC" id="3.6.5.3"/>
    </reaction>
</comment>
<keyword evidence="7" id="KW-0378">Hydrolase</keyword>
<evidence type="ECO:0000256" key="3">
    <source>
        <dbReference type="ARBA" id="ARBA00022768"/>
    </source>
</evidence>
<dbReference type="FunFam" id="3.40.50.300:FF:000003">
    <property type="entry name" value="Elongation factor Tu"/>
    <property type="match status" value="1"/>
</dbReference>
<dbReference type="InterPro" id="IPR031157">
    <property type="entry name" value="G_TR_CS"/>
</dbReference>
<reference evidence="10" key="1">
    <citation type="submission" date="2017-09" db="EMBL/GenBank/DDBJ databases">
        <title>Depth-based differentiation of microbial function through sediment-hosted aquifers and enrichment of novel symbionts in the deep terrestrial subsurface.</title>
        <authorList>
            <person name="Probst A.J."/>
            <person name="Ladd B."/>
            <person name="Jarett J.K."/>
            <person name="Geller-Mcgrath D.E."/>
            <person name="Sieber C.M.K."/>
            <person name="Emerson J.B."/>
            <person name="Anantharaman K."/>
            <person name="Thomas B.C."/>
            <person name="Malmstrom R."/>
            <person name="Stieglmeier M."/>
            <person name="Klingl A."/>
            <person name="Woyke T."/>
            <person name="Ryan C.M."/>
            <person name="Banfield J.F."/>
        </authorList>
    </citation>
    <scope>NUCLEOTIDE SEQUENCE [LARGE SCALE GENOMIC DNA]</scope>
</reference>
<organism evidence="9 10">
    <name type="scientific">Candidatus Buchananbacteria bacterium CG10_big_fil_rev_8_21_14_0_10_42_9</name>
    <dbReference type="NCBI Taxonomy" id="1974526"/>
    <lineage>
        <taxon>Bacteria</taxon>
        <taxon>Candidatus Buchananiibacteriota</taxon>
    </lineage>
</organism>
<dbReference type="CDD" id="cd01884">
    <property type="entry name" value="EF_Tu"/>
    <property type="match status" value="1"/>
</dbReference>
<dbReference type="InterPro" id="IPR004160">
    <property type="entry name" value="Transl_elong_EFTu/EF1A_C"/>
</dbReference>
<dbReference type="NCBIfam" id="NF009373">
    <property type="entry name" value="PRK12736.1"/>
    <property type="match status" value="1"/>
</dbReference>
<evidence type="ECO:0000256" key="7">
    <source>
        <dbReference type="HAMAP-Rule" id="MF_00118"/>
    </source>
</evidence>
<feature type="domain" description="Tr-type G" evidence="8">
    <location>
        <begin position="10"/>
        <end position="205"/>
    </location>
</feature>
<keyword evidence="5 7" id="KW-0342">GTP-binding</keyword>
<dbReference type="GO" id="GO:0003746">
    <property type="term" value="F:translation elongation factor activity"/>
    <property type="evidence" value="ECO:0007669"/>
    <property type="project" value="UniProtKB-UniRule"/>
</dbReference>
<keyword evidence="4 7" id="KW-0648">Protein biosynthesis</keyword>
<dbReference type="SUPFAM" id="SSF50465">
    <property type="entry name" value="EF-Tu/eEF-1alpha/eIF2-gamma C-terminal domain"/>
    <property type="match status" value="1"/>
</dbReference>
<evidence type="ECO:0000259" key="8">
    <source>
        <dbReference type="PROSITE" id="PS51722"/>
    </source>
</evidence>
<keyword evidence="7" id="KW-0460">Magnesium</keyword>
<dbReference type="FunFam" id="2.40.30.10:FF:000001">
    <property type="entry name" value="Elongation factor Tu"/>
    <property type="match status" value="1"/>
</dbReference>
<dbReference type="NCBIfam" id="NF009372">
    <property type="entry name" value="PRK12735.1"/>
    <property type="match status" value="1"/>
</dbReference>
<dbReference type="InterPro" id="IPR004161">
    <property type="entry name" value="EFTu-like_2"/>
</dbReference>
<protein>
    <recommendedName>
        <fullName evidence="6 7">Elongation factor Tu</fullName>
        <shortName evidence="7">EF-Tu</shortName>
        <ecNumber evidence="7">3.6.5.3</ecNumber>
    </recommendedName>
</protein>
<feature type="binding site" evidence="7">
    <location>
        <begin position="19"/>
        <end position="26"/>
    </location>
    <ligand>
        <name>GTP</name>
        <dbReference type="ChEBI" id="CHEBI:37565"/>
    </ligand>
</feature>
<dbReference type="Pfam" id="PF00009">
    <property type="entry name" value="GTP_EFTU"/>
    <property type="match status" value="1"/>
</dbReference>
<sequence>MMADKFERSKPHLNVGTIGHVDHGKTTLTAALLAVSNAAGAKASQKSVDQIDNAPEEKARGITIATAHVEYETDKRHYAHVDCPGHADYVKNMITGAAQMDGAILVVAATDGPMPQTREHILLAKQVGVPKIVVFLNKIDQVQDAELVDLVEEEIRDLLKKYEFDGDCPIIRGSALKAVEDPKGDAAKPIQELLKAVDEYIPEPTRDVDQPFLMPIEDIFSIEGRGTVATGRIERGVVKVNEEVEIVGKKEETSKTTVTGIEMFNKELDQGQAGDNAGILLRGTKKDEIERGQVLAKPGTITPHTEFDSEVYVLTKEEGGRHKPFFKGYKPQFYIGTADVTGEVELSEGTEMVMPGDTVSLKIKLIVPVALEEKQRFAIREGGRTVASGVVTKIIK</sequence>
<feature type="binding site" evidence="7">
    <location>
        <begin position="82"/>
        <end position="86"/>
    </location>
    <ligand>
        <name>GTP</name>
        <dbReference type="ChEBI" id="CHEBI:37565"/>
    </ligand>
</feature>
<dbReference type="GO" id="GO:0003924">
    <property type="term" value="F:GTPase activity"/>
    <property type="evidence" value="ECO:0007669"/>
    <property type="project" value="UniProtKB-UniRule"/>
</dbReference>
<comment type="function">
    <text evidence="7">GTP hydrolase that promotes the GTP-dependent binding of aminoacyl-tRNA to the A-site of ribosomes during protein biosynthesis.</text>
</comment>
<keyword evidence="2 7" id="KW-0547">Nucleotide-binding</keyword>
<gene>
    <name evidence="7 9" type="primary">tuf</name>
    <name evidence="9" type="ORF">COT81_01315</name>
</gene>
<dbReference type="EMBL" id="PEZZ01000007">
    <property type="protein sequence ID" value="PIS05401.1"/>
    <property type="molecule type" value="Genomic_DNA"/>
</dbReference>
<dbReference type="PROSITE" id="PS51722">
    <property type="entry name" value="G_TR_2"/>
    <property type="match status" value="1"/>
</dbReference>
<dbReference type="Proteomes" id="UP000230935">
    <property type="component" value="Unassembled WGS sequence"/>
</dbReference>
<comment type="subcellular location">
    <subcellularLocation>
        <location evidence="7">Cytoplasm</location>
    </subcellularLocation>
</comment>
<evidence type="ECO:0000256" key="2">
    <source>
        <dbReference type="ARBA" id="ARBA00022741"/>
    </source>
</evidence>
<dbReference type="InterPro" id="IPR005225">
    <property type="entry name" value="Small_GTP-bd"/>
</dbReference>
<dbReference type="HAMAP" id="MF_00118_B">
    <property type="entry name" value="EF_Tu_B"/>
    <property type="match status" value="1"/>
</dbReference>
<dbReference type="NCBIfam" id="TIGR00485">
    <property type="entry name" value="EF-Tu"/>
    <property type="match status" value="1"/>
</dbReference>
<name>A0A2H0W4B9_9BACT</name>
<dbReference type="InterPro" id="IPR004541">
    <property type="entry name" value="Transl_elong_EFTu/EF1A_bac/org"/>
</dbReference>
<dbReference type="InterPro" id="IPR041709">
    <property type="entry name" value="EF-Tu_GTP-bd"/>
</dbReference>
<dbReference type="Gene3D" id="2.40.30.10">
    <property type="entry name" value="Translation factors"/>
    <property type="match status" value="2"/>
</dbReference>
<dbReference type="CDD" id="cd03697">
    <property type="entry name" value="EFTU_II"/>
    <property type="match status" value="1"/>
</dbReference>